<proteinExistence type="inferred from homology"/>
<dbReference type="HAMAP" id="MF_00900">
    <property type="entry name" value="GTPase_HflX"/>
    <property type="match status" value="1"/>
</dbReference>
<dbReference type="Gene3D" id="3.40.50.11060">
    <property type="entry name" value="GTPase HflX, N-terminal domain"/>
    <property type="match status" value="1"/>
</dbReference>
<comment type="subcellular location">
    <subcellularLocation>
        <location evidence="1">Cytoplasm</location>
    </subcellularLocation>
</comment>
<keyword evidence="3" id="KW-0479">Metal-binding</keyword>
<evidence type="ECO:0000256" key="3">
    <source>
        <dbReference type="ARBA" id="ARBA00022723"/>
    </source>
</evidence>
<keyword evidence="5" id="KW-0460">Magnesium</keyword>
<feature type="domain" description="Hflx-type G" evidence="7">
    <location>
        <begin position="197"/>
        <end position="367"/>
    </location>
</feature>
<evidence type="ECO:0000313" key="8">
    <source>
        <dbReference type="EMBL" id="SUZ51443.1"/>
    </source>
</evidence>
<dbReference type="GO" id="GO:0046872">
    <property type="term" value="F:metal ion binding"/>
    <property type="evidence" value="ECO:0007669"/>
    <property type="project" value="UniProtKB-KW"/>
</dbReference>
<dbReference type="PRINTS" id="PR00326">
    <property type="entry name" value="GTP1OBG"/>
</dbReference>
<dbReference type="FunFam" id="3.40.50.11060:FF:000001">
    <property type="entry name" value="GTPase HflX"/>
    <property type="match status" value="1"/>
</dbReference>
<dbReference type="PANTHER" id="PTHR10229:SF0">
    <property type="entry name" value="GTP-BINDING PROTEIN 6-RELATED"/>
    <property type="match status" value="1"/>
</dbReference>
<dbReference type="Pfam" id="PF16360">
    <property type="entry name" value="GTP-bdg_M"/>
    <property type="match status" value="1"/>
</dbReference>
<dbReference type="GO" id="GO:0043022">
    <property type="term" value="F:ribosome binding"/>
    <property type="evidence" value="ECO:0007669"/>
    <property type="project" value="TreeGrafter"/>
</dbReference>
<reference evidence="8" key="1">
    <citation type="submission" date="2018-05" db="EMBL/GenBank/DDBJ databases">
        <authorList>
            <person name="Lanie J.A."/>
            <person name="Ng W.-L."/>
            <person name="Kazmierczak K.M."/>
            <person name="Andrzejewski T.M."/>
            <person name="Davidsen T.M."/>
            <person name="Wayne K.J."/>
            <person name="Tettelin H."/>
            <person name="Glass J.I."/>
            <person name="Rusch D."/>
            <person name="Podicherti R."/>
            <person name="Tsui H.-C.T."/>
            <person name="Winkler M.E."/>
        </authorList>
    </citation>
    <scope>NUCLEOTIDE SEQUENCE</scope>
</reference>
<evidence type="ECO:0000256" key="4">
    <source>
        <dbReference type="ARBA" id="ARBA00022741"/>
    </source>
</evidence>
<name>A0A381ND27_9ZZZZ</name>
<dbReference type="InterPro" id="IPR016496">
    <property type="entry name" value="GTPase_HflX"/>
</dbReference>
<organism evidence="8">
    <name type="scientific">marine metagenome</name>
    <dbReference type="NCBI Taxonomy" id="408172"/>
    <lineage>
        <taxon>unclassified sequences</taxon>
        <taxon>metagenomes</taxon>
        <taxon>ecological metagenomes</taxon>
    </lineage>
</organism>
<dbReference type="InterPro" id="IPR006073">
    <property type="entry name" value="GTP-bd"/>
</dbReference>
<dbReference type="Gene3D" id="6.10.250.2860">
    <property type="match status" value="1"/>
</dbReference>
<keyword evidence="2" id="KW-0963">Cytoplasm</keyword>
<dbReference type="InterPro" id="IPR032305">
    <property type="entry name" value="GTP-bd_M"/>
</dbReference>
<dbReference type="InterPro" id="IPR027417">
    <property type="entry name" value="P-loop_NTPase"/>
</dbReference>
<dbReference type="InterPro" id="IPR042108">
    <property type="entry name" value="GTPase_HflX_N_sf"/>
</dbReference>
<dbReference type="NCBIfam" id="TIGR03156">
    <property type="entry name" value="GTP_HflX"/>
    <property type="match status" value="1"/>
</dbReference>
<dbReference type="AlphaFoldDB" id="A0A381ND27"/>
<gene>
    <name evidence="8" type="ORF">METZ01_LOCUS4297</name>
</gene>
<dbReference type="PANTHER" id="PTHR10229">
    <property type="entry name" value="GTP-BINDING PROTEIN HFLX"/>
    <property type="match status" value="1"/>
</dbReference>
<dbReference type="GO" id="GO:0005737">
    <property type="term" value="C:cytoplasm"/>
    <property type="evidence" value="ECO:0007669"/>
    <property type="project" value="UniProtKB-SubCell"/>
</dbReference>
<accession>A0A381ND27</accession>
<dbReference type="SUPFAM" id="SSF52540">
    <property type="entry name" value="P-loop containing nucleoside triphosphate hydrolases"/>
    <property type="match status" value="1"/>
</dbReference>
<dbReference type="PIRSF" id="PIRSF006809">
    <property type="entry name" value="GTP-binding_hflX_prd"/>
    <property type="match status" value="1"/>
</dbReference>
<dbReference type="Pfam" id="PF01926">
    <property type="entry name" value="MMR_HSR1"/>
    <property type="match status" value="1"/>
</dbReference>
<keyword evidence="4" id="KW-0547">Nucleotide-binding</keyword>
<evidence type="ECO:0000259" key="7">
    <source>
        <dbReference type="PROSITE" id="PS51705"/>
    </source>
</evidence>
<dbReference type="InterPro" id="IPR030394">
    <property type="entry name" value="G_HFLX_dom"/>
</dbReference>
<keyword evidence="6" id="KW-0342">GTP-binding</keyword>
<dbReference type="Gene3D" id="3.40.50.300">
    <property type="entry name" value="P-loop containing nucleotide triphosphate hydrolases"/>
    <property type="match status" value="1"/>
</dbReference>
<evidence type="ECO:0000256" key="6">
    <source>
        <dbReference type="ARBA" id="ARBA00023134"/>
    </source>
</evidence>
<evidence type="ECO:0000256" key="5">
    <source>
        <dbReference type="ARBA" id="ARBA00022842"/>
    </source>
</evidence>
<dbReference type="InterPro" id="IPR025121">
    <property type="entry name" value="GTPase_HflX_N"/>
</dbReference>
<dbReference type="Pfam" id="PF13167">
    <property type="entry name" value="GTP-bdg_N"/>
    <property type="match status" value="1"/>
</dbReference>
<evidence type="ECO:0000256" key="2">
    <source>
        <dbReference type="ARBA" id="ARBA00022490"/>
    </source>
</evidence>
<evidence type="ECO:0000256" key="1">
    <source>
        <dbReference type="ARBA" id="ARBA00004496"/>
    </source>
</evidence>
<dbReference type="PROSITE" id="PS51705">
    <property type="entry name" value="G_HFLX"/>
    <property type="match status" value="1"/>
</dbReference>
<protein>
    <recommendedName>
        <fullName evidence="7">Hflx-type G domain-containing protein</fullName>
    </recommendedName>
</protein>
<dbReference type="CDD" id="cd01878">
    <property type="entry name" value="HflX"/>
    <property type="match status" value="1"/>
</dbReference>
<dbReference type="EMBL" id="UINC01000222">
    <property type="protein sequence ID" value="SUZ51443.1"/>
    <property type="molecule type" value="Genomic_DNA"/>
</dbReference>
<sequence>MRTPVDRAILVGAPPHQAVDPALIEDHLEELAHLTDTAGGEVVGYLTQRITKPNPRVYLGEGKAVELKELVSDQEGDLVIFDEELTPAQGKNLEDLLGVRVMDRSELILDIFATRARSSEARMQVELAQLEYLLPRLRRMWIHLSRIRGGIGLRGPGETQLETDRRLIRKRIAILRSKLRQVAKAREVQRQQREGTFQAVLVGYTNAGKSSLLSSLSGSDLFIEDRLFATLDSATRSVDLGQGYQALITDTVGFIRKLPHHLVASFHSTLEEVKEANVLLHVIDASRQDWEDQHDVVMGVLSELGLADASKVLVFNKVDLITHAEEEMLRRRIRAIEPTPAVFVSAKDKSTLLALRETLGARVRAKLVEVVAHIPVSNGRMISKVYQEAEILNRVDEDMTVSITARVSPAFLGRLKGCPDIRVE</sequence>
<dbReference type="GO" id="GO:0005525">
    <property type="term" value="F:GTP binding"/>
    <property type="evidence" value="ECO:0007669"/>
    <property type="project" value="UniProtKB-KW"/>
</dbReference>